<evidence type="ECO:0000313" key="2">
    <source>
        <dbReference type="Proteomes" id="UP000001631"/>
    </source>
</evidence>
<dbReference type="HOGENOM" id="CLU_2120395_0_0_1"/>
<dbReference type="EMBL" id="GG663367">
    <property type="protein sequence ID" value="EEH07095.1"/>
    <property type="molecule type" value="Genomic_DNA"/>
</dbReference>
<dbReference type="InParanoid" id="C0NMJ7"/>
<sequence>MDEFKSQVNTQSIMVYRQNPNKAVGDLTPKSWRGLSSIAVGGFLLLRPASSKQEKKADAWIDKGGRSDLGDKCRKRNTLGVDLQISVNRRSSYSFVGVDYRAPYKPQLGLNYTW</sequence>
<dbReference type="Proteomes" id="UP000001631">
    <property type="component" value="Unassembled WGS sequence"/>
</dbReference>
<keyword evidence="2" id="KW-1185">Reference proteome</keyword>
<organism evidence="1 2">
    <name type="scientific">Ajellomyces capsulatus (strain G186AR / H82 / ATCC MYA-2454 / RMSCC 2432)</name>
    <name type="common">Darling's disease fungus</name>
    <name type="synonym">Histoplasma capsulatum</name>
    <dbReference type="NCBI Taxonomy" id="447093"/>
    <lineage>
        <taxon>Eukaryota</taxon>
        <taxon>Fungi</taxon>
        <taxon>Dikarya</taxon>
        <taxon>Ascomycota</taxon>
        <taxon>Pezizomycotina</taxon>
        <taxon>Eurotiomycetes</taxon>
        <taxon>Eurotiomycetidae</taxon>
        <taxon>Onygenales</taxon>
        <taxon>Ajellomycetaceae</taxon>
        <taxon>Histoplasma</taxon>
    </lineage>
</organism>
<name>C0NMJ7_AJECG</name>
<dbReference type="RefSeq" id="XP_045287576.1">
    <property type="nucleotide sequence ID" value="XM_045431023.1"/>
</dbReference>
<gene>
    <name evidence="1" type="ORF">HCBG_03974</name>
</gene>
<reference evidence="1" key="1">
    <citation type="submission" date="2009-02" db="EMBL/GenBank/DDBJ databases">
        <title>The Genome Sequence of Ajellomyces capsulatus strain G186AR.</title>
        <authorList>
            <consortium name="The Broad Institute Genome Sequencing Platform"/>
            <person name="Champion M."/>
            <person name="Cuomo C."/>
            <person name="Ma L.-J."/>
            <person name="Henn M.R."/>
            <person name="Sil A."/>
            <person name="Goldman B."/>
            <person name="Young S.K."/>
            <person name="Kodira C.D."/>
            <person name="Zeng Q."/>
            <person name="Koehrsen M."/>
            <person name="Alvarado L."/>
            <person name="Berlin A."/>
            <person name="Borenstein D."/>
            <person name="Chen Z."/>
            <person name="Engels R."/>
            <person name="Freedman E."/>
            <person name="Gellesch M."/>
            <person name="Goldberg J."/>
            <person name="Griggs A."/>
            <person name="Gujja S."/>
            <person name="Heiman D."/>
            <person name="Hepburn T."/>
            <person name="Howarth C."/>
            <person name="Jen D."/>
            <person name="Larson L."/>
            <person name="Lewis B."/>
            <person name="Mehta T."/>
            <person name="Park D."/>
            <person name="Pearson M."/>
            <person name="Roberts A."/>
            <person name="Saif S."/>
            <person name="Shea T."/>
            <person name="Shenoy N."/>
            <person name="Sisk P."/>
            <person name="Stolte C."/>
            <person name="Sykes S."/>
            <person name="Walk T."/>
            <person name="White J."/>
            <person name="Yandava C."/>
            <person name="Klein B."/>
            <person name="McEwen J.G."/>
            <person name="Puccia R."/>
            <person name="Goldman G.H."/>
            <person name="Felipe M.S."/>
            <person name="Nino-Vega G."/>
            <person name="San-Blas G."/>
            <person name="Taylor J."/>
            <person name="Mendoza L."/>
            <person name="Galagan J."/>
            <person name="Nusbaum C."/>
            <person name="Birren B."/>
        </authorList>
    </citation>
    <scope>NUCLEOTIDE SEQUENCE</scope>
    <source>
        <strain evidence="1">G186AR</strain>
    </source>
</reference>
<proteinExistence type="predicted"/>
<protein>
    <submittedName>
        <fullName evidence="1">Uncharacterized protein</fullName>
    </submittedName>
</protein>
<dbReference type="GeneID" id="69036990"/>
<evidence type="ECO:0000313" key="1">
    <source>
        <dbReference type="EMBL" id="EEH07095.1"/>
    </source>
</evidence>
<accession>C0NMJ7</accession>
<dbReference type="AlphaFoldDB" id="C0NMJ7"/>